<feature type="compositionally biased region" description="Low complexity" evidence="1">
    <location>
        <begin position="94"/>
        <end position="108"/>
    </location>
</feature>
<dbReference type="Proteomes" id="UP001303647">
    <property type="component" value="Unassembled WGS sequence"/>
</dbReference>
<feature type="region of interest" description="Disordered" evidence="1">
    <location>
        <begin position="83"/>
        <end position="108"/>
    </location>
</feature>
<evidence type="ECO:0000313" key="3">
    <source>
        <dbReference type="Proteomes" id="UP001303647"/>
    </source>
</evidence>
<dbReference type="EMBL" id="MU857703">
    <property type="protein sequence ID" value="KAK4245366.1"/>
    <property type="molecule type" value="Genomic_DNA"/>
</dbReference>
<feature type="compositionally biased region" description="Low complexity" evidence="1">
    <location>
        <begin position="138"/>
        <end position="151"/>
    </location>
</feature>
<dbReference type="AlphaFoldDB" id="A0AAN7CPC2"/>
<feature type="compositionally biased region" description="Low complexity" evidence="1">
    <location>
        <begin position="261"/>
        <end position="281"/>
    </location>
</feature>
<accession>A0AAN7CPC2</accession>
<keyword evidence="3" id="KW-1185">Reference proteome</keyword>
<feature type="compositionally biased region" description="Low complexity" evidence="1">
    <location>
        <begin position="193"/>
        <end position="244"/>
    </location>
</feature>
<name>A0AAN7CPC2_9PEZI</name>
<protein>
    <submittedName>
        <fullName evidence="2">Uncharacterized protein</fullName>
    </submittedName>
</protein>
<proteinExistence type="predicted"/>
<reference evidence="2" key="1">
    <citation type="journal article" date="2023" name="Mol. Phylogenet. Evol.">
        <title>Genome-scale phylogeny and comparative genomics of the fungal order Sordariales.</title>
        <authorList>
            <person name="Hensen N."/>
            <person name="Bonometti L."/>
            <person name="Westerberg I."/>
            <person name="Brannstrom I.O."/>
            <person name="Guillou S."/>
            <person name="Cros-Aarteil S."/>
            <person name="Calhoun S."/>
            <person name="Haridas S."/>
            <person name="Kuo A."/>
            <person name="Mondo S."/>
            <person name="Pangilinan J."/>
            <person name="Riley R."/>
            <person name="LaButti K."/>
            <person name="Andreopoulos B."/>
            <person name="Lipzen A."/>
            <person name="Chen C."/>
            <person name="Yan M."/>
            <person name="Daum C."/>
            <person name="Ng V."/>
            <person name="Clum A."/>
            <person name="Steindorff A."/>
            <person name="Ohm R.A."/>
            <person name="Martin F."/>
            <person name="Silar P."/>
            <person name="Natvig D.O."/>
            <person name="Lalanne C."/>
            <person name="Gautier V."/>
            <person name="Ament-Velasquez S.L."/>
            <person name="Kruys A."/>
            <person name="Hutchinson M.I."/>
            <person name="Powell A.J."/>
            <person name="Barry K."/>
            <person name="Miller A.N."/>
            <person name="Grigoriev I.V."/>
            <person name="Debuchy R."/>
            <person name="Gladieux P."/>
            <person name="Hiltunen Thoren M."/>
            <person name="Johannesson H."/>
        </authorList>
    </citation>
    <scope>NUCLEOTIDE SEQUENCE</scope>
    <source>
        <strain evidence="2">CBS 359.72</strain>
    </source>
</reference>
<evidence type="ECO:0000313" key="2">
    <source>
        <dbReference type="EMBL" id="KAK4245366.1"/>
    </source>
</evidence>
<reference evidence="2" key="2">
    <citation type="submission" date="2023-05" db="EMBL/GenBank/DDBJ databases">
        <authorList>
            <consortium name="Lawrence Berkeley National Laboratory"/>
            <person name="Steindorff A."/>
            <person name="Hensen N."/>
            <person name="Bonometti L."/>
            <person name="Westerberg I."/>
            <person name="Brannstrom I.O."/>
            <person name="Guillou S."/>
            <person name="Cros-Aarteil S."/>
            <person name="Calhoun S."/>
            <person name="Haridas S."/>
            <person name="Kuo A."/>
            <person name="Mondo S."/>
            <person name="Pangilinan J."/>
            <person name="Riley R."/>
            <person name="Labutti K."/>
            <person name="Andreopoulos B."/>
            <person name="Lipzen A."/>
            <person name="Chen C."/>
            <person name="Yanf M."/>
            <person name="Daum C."/>
            <person name="Ng V."/>
            <person name="Clum A."/>
            <person name="Ohm R."/>
            <person name="Martin F."/>
            <person name="Silar P."/>
            <person name="Natvig D."/>
            <person name="Lalanne C."/>
            <person name="Gautier V."/>
            <person name="Ament-Velasquez S.L."/>
            <person name="Kruys A."/>
            <person name="Hutchinson M.I."/>
            <person name="Powell A.J."/>
            <person name="Barry K."/>
            <person name="Miller A.N."/>
            <person name="Grigoriev I.V."/>
            <person name="Debuchy R."/>
            <person name="Gladieux P."/>
            <person name="Thoren M.H."/>
            <person name="Johannesson H."/>
        </authorList>
    </citation>
    <scope>NUCLEOTIDE SEQUENCE</scope>
    <source>
        <strain evidence="2">CBS 359.72</strain>
    </source>
</reference>
<gene>
    <name evidence="2" type="ORF">C7999DRAFT_34280</name>
</gene>
<feature type="compositionally biased region" description="Polar residues" evidence="1">
    <location>
        <begin position="245"/>
        <end position="255"/>
    </location>
</feature>
<organism evidence="2 3">
    <name type="scientific">Corynascus novoguineensis</name>
    <dbReference type="NCBI Taxonomy" id="1126955"/>
    <lineage>
        <taxon>Eukaryota</taxon>
        <taxon>Fungi</taxon>
        <taxon>Dikarya</taxon>
        <taxon>Ascomycota</taxon>
        <taxon>Pezizomycotina</taxon>
        <taxon>Sordariomycetes</taxon>
        <taxon>Sordariomycetidae</taxon>
        <taxon>Sordariales</taxon>
        <taxon>Chaetomiaceae</taxon>
        <taxon>Corynascus</taxon>
    </lineage>
</organism>
<feature type="compositionally biased region" description="Polar residues" evidence="1">
    <location>
        <begin position="174"/>
        <end position="192"/>
    </location>
</feature>
<evidence type="ECO:0000256" key="1">
    <source>
        <dbReference type="SAM" id="MobiDB-lite"/>
    </source>
</evidence>
<sequence length="371" mass="35284">MQQAAAYNRRQEPVSSVNLANGFMNIFSRLGATATVTETVRETITVGGGGDAGLALNGTGAATVTVTAAASTVTVCPGQANGAIEGNPGTEPISAAPSEGSGAGGVPPVVVPSGGVGVTVVSVPENARITSQVGNQPAASSGAAETSVSSSLAPLPSEGGSGQPEVVPPPAVSSDASTSVSLAPLPSSETPQSSSDPTAVSSDASTSASLAPLPSSETPQSTSDPTAVSSDASTSASLAPLPSSETRQSSSNPTSVPIVGAPVSDSSASASASAPPTSLAALPGSASSLTNTLVLPIASPSMDFAGAFGGIPGFIPIQSAANPPSTPTTPGVANGANAGAGPTIDLSGLTLTSQLNLGNLARQTPAPVAAA</sequence>
<feature type="region of interest" description="Disordered" evidence="1">
    <location>
        <begin position="131"/>
        <end position="281"/>
    </location>
</feature>
<comment type="caution">
    <text evidence="2">The sequence shown here is derived from an EMBL/GenBank/DDBJ whole genome shotgun (WGS) entry which is preliminary data.</text>
</comment>